<dbReference type="Pfam" id="PF05649">
    <property type="entry name" value="Peptidase_M13_N"/>
    <property type="match status" value="1"/>
</dbReference>
<dbReference type="GO" id="GO:0004222">
    <property type="term" value="F:metalloendopeptidase activity"/>
    <property type="evidence" value="ECO:0007669"/>
    <property type="project" value="InterPro"/>
</dbReference>
<keyword evidence="5" id="KW-0378">Hydrolase</keyword>
<protein>
    <recommendedName>
        <fullName evidence="11">Peptidase M13</fullName>
    </recommendedName>
</protein>
<organism evidence="10">
    <name type="scientific">freshwater metagenome</name>
    <dbReference type="NCBI Taxonomy" id="449393"/>
    <lineage>
        <taxon>unclassified sequences</taxon>
        <taxon>metagenomes</taxon>
        <taxon>ecological metagenomes</taxon>
    </lineage>
</organism>
<evidence type="ECO:0000256" key="2">
    <source>
        <dbReference type="ARBA" id="ARBA00007357"/>
    </source>
</evidence>
<evidence type="ECO:0008006" key="11">
    <source>
        <dbReference type="Google" id="ProtNLM"/>
    </source>
</evidence>
<comment type="similarity">
    <text evidence="2">Belongs to the peptidase M13 family.</text>
</comment>
<dbReference type="PRINTS" id="PR00786">
    <property type="entry name" value="NEPRILYSIN"/>
</dbReference>
<dbReference type="PANTHER" id="PTHR11733">
    <property type="entry name" value="ZINC METALLOPROTEASE FAMILY M13 NEPRILYSIN-RELATED"/>
    <property type="match status" value="1"/>
</dbReference>
<dbReference type="GO" id="GO:0046872">
    <property type="term" value="F:metal ion binding"/>
    <property type="evidence" value="ECO:0007669"/>
    <property type="project" value="UniProtKB-KW"/>
</dbReference>
<evidence type="ECO:0000313" key="10">
    <source>
        <dbReference type="EMBL" id="KGA16778.1"/>
    </source>
</evidence>
<dbReference type="InterPro" id="IPR000718">
    <property type="entry name" value="Peptidase_M13"/>
</dbReference>
<feature type="domain" description="Peptidase M13 C-terminal" evidence="8">
    <location>
        <begin position="435"/>
        <end position="553"/>
    </location>
</feature>
<keyword evidence="6" id="KW-0862">Zinc</keyword>
<keyword evidence="7" id="KW-0482">Metalloprotease</keyword>
<keyword evidence="3" id="KW-0645">Protease</keyword>
<comment type="cofactor">
    <cofactor evidence="1">
        <name>Zn(2+)</name>
        <dbReference type="ChEBI" id="CHEBI:29105"/>
    </cofactor>
</comment>
<dbReference type="InterPro" id="IPR042089">
    <property type="entry name" value="Peptidase_M13_dom_2"/>
</dbReference>
<dbReference type="CDD" id="cd08662">
    <property type="entry name" value="M13"/>
    <property type="match status" value="1"/>
</dbReference>
<accession>A0A094SEW2</accession>
<keyword evidence="4" id="KW-0479">Metal-binding</keyword>
<evidence type="ECO:0000256" key="1">
    <source>
        <dbReference type="ARBA" id="ARBA00001947"/>
    </source>
</evidence>
<evidence type="ECO:0000256" key="7">
    <source>
        <dbReference type="ARBA" id="ARBA00023049"/>
    </source>
</evidence>
<dbReference type="Gene3D" id="1.10.1380.10">
    <property type="entry name" value="Neutral endopeptidase , domain2"/>
    <property type="match status" value="1"/>
</dbReference>
<evidence type="ECO:0000256" key="4">
    <source>
        <dbReference type="ARBA" id="ARBA00022723"/>
    </source>
</evidence>
<evidence type="ECO:0000256" key="3">
    <source>
        <dbReference type="ARBA" id="ARBA00022670"/>
    </source>
</evidence>
<sequence>MATLNSGIAFEHFDKSVRPQDDLYRHVNGTWLRDFELPADKAVHGVFHELRDLSEKQVRAIIESDNGKIGALYKSFMAADAIEALGTTPIAGYLAQVDGITNLAEFTSVMAKLEAAGLGGIFGSGVIPDAKDSESNLMHMVQGAISLPDEEYYREDDHAEIRKAFAEHVTAMFKLVGIAADGQRILDLETKIASHHWDTVKDRDATLTYNKFSRAELETLMPGFDWALYLSAGEVSEKAFETVIVMEPSFFTGLAGLLQSEPLEDWKLWLKWEIISGSAPYLNEAIVNQNFKFFGTTLSGTPQLRERWKRGVAVTEGALGEEIGKEYVARHFPPAAKAAMDELIRYLIEAYRISITNLDWMSPETKVKALEKLGKFTPKVGYPDKWRDYSALEISPDDLMGNMLRVAKFERDFELAKIGVPVDRTEWHMTPQTVNAYYSPRGNEVVFPAAILQSPYFDLNADAATNYAGIGATIGHEIGHGFDDQGSKFDGDGNLNDWWVDSDRAEFEKRANILIEQFNALHPIDAPEMSVNGALTVGENIGDLGGLAIAYQAV</sequence>
<dbReference type="AlphaFoldDB" id="A0A094SEW2"/>
<dbReference type="Gene3D" id="3.40.390.10">
    <property type="entry name" value="Collagenase (Catalytic Domain)"/>
    <property type="match status" value="1"/>
</dbReference>
<dbReference type="EMBL" id="JNSK01000057">
    <property type="protein sequence ID" value="KGA16778.1"/>
    <property type="molecule type" value="Genomic_DNA"/>
</dbReference>
<dbReference type="InterPro" id="IPR018497">
    <property type="entry name" value="Peptidase_M13_C"/>
</dbReference>
<comment type="caution">
    <text evidence="10">The sequence shown here is derived from an EMBL/GenBank/DDBJ whole genome shotgun (WGS) entry which is preliminary data.</text>
</comment>
<dbReference type="GO" id="GO:0005886">
    <property type="term" value="C:plasma membrane"/>
    <property type="evidence" value="ECO:0007669"/>
    <property type="project" value="TreeGrafter"/>
</dbReference>
<dbReference type="Pfam" id="PF01431">
    <property type="entry name" value="Peptidase_M13"/>
    <property type="match status" value="1"/>
</dbReference>
<dbReference type="SUPFAM" id="SSF55486">
    <property type="entry name" value="Metalloproteases ('zincins'), catalytic domain"/>
    <property type="match status" value="1"/>
</dbReference>
<evidence type="ECO:0000259" key="8">
    <source>
        <dbReference type="Pfam" id="PF01431"/>
    </source>
</evidence>
<dbReference type="GO" id="GO:0016485">
    <property type="term" value="P:protein processing"/>
    <property type="evidence" value="ECO:0007669"/>
    <property type="project" value="TreeGrafter"/>
</dbReference>
<evidence type="ECO:0000256" key="5">
    <source>
        <dbReference type="ARBA" id="ARBA00022801"/>
    </source>
</evidence>
<dbReference type="InterPro" id="IPR008753">
    <property type="entry name" value="Peptidase_M13_N"/>
</dbReference>
<evidence type="ECO:0000259" key="9">
    <source>
        <dbReference type="Pfam" id="PF05649"/>
    </source>
</evidence>
<dbReference type="PROSITE" id="PS51885">
    <property type="entry name" value="NEPRILYSIN"/>
    <property type="match status" value="1"/>
</dbReference>
<reference evidence="10" key="1">
    <citation type="submission" date="2014-05" db="EMBL/GenBank/DDBJ databases">
        <title>Key roles for freshwater Actinobacteria revealed by deep metagenomic sequencing.</title>
        <authorList>
            <person name="Ghai R."/>
            <person name="Mizuno C.M."/>
            <person name="Picazo A."/>
            <person name="Camacho A."/>
            <person name="Rodriguez-Valera F."/>
        </authorList>
    </citation>
    <scope>NUCLEOTIDE SEQUENCE</scope>
</reference>
<feature type="domain" description="Peptidase M13 N-terminal" evidence="9">
    <location>
        <begin position="19"/>
        <end position="383"/>
    </location>
</feature>
<evidence type="ECO:0000256" key="6">
    <source>
        <dbReference type="ARBA" id="ARBA00022833"/>
    </source>
</evidence>
<dbReference type="PANTHER" id="PTHR11733:SF167">
    <property type="entry name" value="FI17812P1-RELATED"/>
    <property type="match status" value="1"/>
</dbReference>
<dbReference type="InterPro" id="IPR024079">
    <property type="entry name" value="MetalloPept_cat_dom_sf"/>
</dbReference>
<proteinExistence type="inferred from homology"/>
<gene>
    <name evidence="10" type="ORF">GM50_13550</name>
</gene>
<name>A0A094SEW2_9ZZZZ</name>